<comment type="caution">
    <text evidence="1">The sequence shown here is derived from an EMBL/GenBank/DDBJ whole genome shotgun (WGS) entry which is preliminary data.</text>
</comment>
<sequence>MACNCSHPLKQDDCERIREHARDGRSFIFHLFSDGVLSIAQVKKGENPNEIAEKQGFFNQEGQLEWFSVNEHPCAHETL</sequence>
<evidence type="ECO:0000313" key="1">
    <source>
        <dbReference type="EMBL" id="NAW50782.1"/>
    </source>
</evidence>
<dbReference type="RefSeq" id="WP_166519089.1">
    <property type="nucleotide sequence ID" value="NZ_JAAABJ010000439.1"/>
</dbReference>
<evidence type="ECO:0000313" key="2">
    <source>
        <dbReference type="Proteomes" id="UP000553459"/>
    </source>
</evidence>
<dbReference type="AlphaFoldDB" id="A0A845PRF2"/>
<reference evidence="1 2" key="1">
    <citation type="submission" date="2019-11" db="EMBL/GenBank/DDBJ databases">
        <title>Characterization of Elizabethkingia argenteiflava sp. nov., isolated from inner surface of Soybean Pods.</title>
        <authorList>
            <person name="Mo S."/>
        </authorList>
    </citation>
    <scope>NUCLEOTIDE SEQUENCE [LARGE SCALE GENOMIC DNA]</scope>
    <source>
        <strain evidence="1 2">YB22</strain>
    </source>
</reference>
<keyword evidence="2" id="KW-1185">Reference proteome</keyword>
<protein>
    <submittedName>
        <fullName evidence="1">Uncharacterized protein</fullName>
    </submittedName>
</protein>
<dbReference type="EMBL" id="JAAABJ010000439">
    <property type="protein sequence ID" value="NAW50782.1"/>
    <property type="molecule type" value="Genomic_DNA"/>
</dbReference>
<gene>
    <name evidence="1" type="ORF">GNY06_05085</name>
</gene>
<organism evidence="1 2">
    <name type="scientific">Elizabethkingia argenteiflava</name>
    <dbReference type="NCBI Taxonomy" id="2681556"/>
    <lineage>
        <taxon>Bacteria</taxon>
        <taxon>Pseudomonadati</taxon>
        <taxon>Bacteroidota</taxon>
        <taxon>Flavobacteriia</taxon>
        <taxon>Flavobacteriales</taxon>
        <taxon>Weeksellaceae</taxon>
        <taxon>Elizabethkingia</taxon>
    </lineage>
</organism>
<accession>A0A845PRF2</accession>
<name>A0A845PRF2_9FLAO</name>
<proteinExistence type="predicted"/>
<dbReference type="Proteomes" id="UP000553459">
    <property type="component" value="Unassembled WGS sequence"/>
</dbReference>